<proteinExistence type="predicted"/>
<evidence type="ECO:0000313" key="2">
    <source>
        <dbReference type="EMBL" id="GAA1549250.1"/>
    </source>
</evidence>
<accession>A0ABN2BXP4</accession>
<dbReference type="Proteomes" id="UP001500363">
    <property type="component" value="Unassembled WGS sequence"/>
</dbReference>
<feature type="transmembrane region" description="Helical" evidence="1">
    <location>
        <begin position="216"/>
        <end position="233"/>
    </location>
</feature>
<keyword evidence="1" id="KW-1133">Transmembrane helix</keyword>
<gene>
    <name evidence="2" type="ORF">GCM10009741_61520</name>
</gene>
<feature type="transmembrane region" description="Helical" evidence="1">
    <location>
        <begin position="155"/>
        <end position="173"/>
    </location>
</feature>
<keyword evidence="3" id="KW-1185">Reference proteome</keyword>
<feature type="transmembrane region" description="Helical" evidence="1">
    <location>
        <begin position="78"/>
        <end position="99"/>
    </location>
</feature>
<evidence type="ECO:0000313" key="3">
    <source>
        <dbReference type="Proteomes" id="UP001500363"/>
    </source>
</evidence>
<protein>
    <recommendedName>
        <fullName evidence="4">SdpI/YhfL family protein</fullName>
    </recommendedName>
</protein>
<feature type="transmembrane region" description="Helical" evidence="1">
    <location>
        <begin position="128"/>
        <end position="149"/>
    </location>
</feature>
<feature type="transmembrane region" description="Helical" evidence="1">
    <location>
        <begin position="193"/>
        <end position="210"/>
    </location>
</feature>
<keyword evidence="1" id="KW-0472">Membrane</keyword>
<organism evidence="2 3">
    <name type="scientific">Kribbella lupini</name>
    <dbReference type="NCBI Taxonomy" id="291602"/>
    <lineage>
        <taxon>Bacteria</taxon>
        <taxon>Bacillati</taxon>
        <taxon>Actinomycetota</taxon>
        <taxon>Actinomycetes</taxon>
        <taxon>Propionibacteriales</taxon>
        <taxon>Kribbellaceae</taxon>
        <taxon>Kribbella</taxon>
    </lineage>
</organism>
<sequence length="247" mass="25811">MRTRNWLLLLGLPASMAWSVVVNFSMPSWFDPGEDCALTLGRASSAGATVRESWFPPRATCDFGDGQVYDFVSPARTVVLTVTGVLIALVLAVGLVLWVKSLFQQDEAPHSQDSVDLRQRRFAHLTSALVLGALGTGALLCLVVVGLVFGGPPGILTAVLGGAVGLAAAAGALDRSVGPLPSTAAQSRRRGAFATAILLVCTAIGIVPRFPVPQFGILVLAAALFAVTVLIQWSRAGNQDNTFANTD</sequence>
<dbReference type="RefSeq" id="WP_344180433.1">
    <property type="nucleotide sequence ID" value="NZ_BAAANC010000003.1"/>
</dbReference>
<evidence type="ECO:0000256" key="1">
    <source>
        <dbReference type="SAM" id="Phobius"/>
    </source>
</evidence>
<evidence type="ECO:0008006" key="4">
    <source>
        <dbReference type="Google" id="ProtNLM"/>
    </source>
</evidence>
<keyword evidence="1" id="KW-0812">Transmembrane</keyword>
<comment type="caution">
    <text evidence="2">The sequence shown here is derived from an EMBL/GenBank/DDBJ whole genome shotgun (WGS) entry which is preliminary data.</text>
</comment>
<name>A0ABN2BXP4_9ACTN</name>
<dbReference type="EMBL" id="BAAANC010000003">
    <property type="protein sequence ID" value="GAA1549250.1"/>
    <property type="molecule type" value="Genomic_DNA"/>
</dbReference>
<reference evidence="2 3" key="1">
    <citation type="journal article" date="2019" name="Int. J. Syst. Evol. Microbiol.">
        <title>The Global Catalogue of Microorganisms (GCM) 10K type strain sequencing project: providing services to taxonomists for standard genome sequencing and annotation.</title>
        <authorList>
            <consortium name="The Broad Institute Genomics Platform"/>
            <consortium name="The Broad Institute Genome Sequencing Center for Infectious Disease"/>
            <person name="Wu L."/>
            <person name="Ma J."/>
        </authorList>
    </citation>
    <scope>NUCLEOTIDE SEQUENCE [LARGE SCALE GENOMIC DNA]</scope>
    <source>
        <strain evidence="2 3">JCM 14303</strain>
    </source>
</reference>